<dbReference type="EMBL" id="HBFX01046027">
    <property type="protein sequence ID" value="CAD8976658.1"/>
    <property type="molecule type" value="Transcribed_RNA"/>
</dbReference>
<name>A0A7S1HBX0_HEMAN</name>
<keyword evidence="3" id="KW-0210">Decarboxylase</keyword>
<reference evidence="5" key="1">
    <citation type="submission" date="2021-01" db="EMBL/GenBank/DDBJ databases">
        <authorList>
            <person name="Corre E."/>
            <person name="Pelletier E."/>
            <person name="Niang G."/>
            <person name="Scheremetjew M."/>
            <person name="Finn R."/>
            <person name="Kale V."/>
            <person name="Holt S."/>
            <person name="Cochrane G."/>
            <person name="Meng A."/>
            <person name="Brown T."/>
            <person name="Cohen L."/>
        </authorList>
    </citation>
    <scope>NUCLEOTIDE SEQUENCE</scope>
    <source>
        <strain evidence="5">CCMP644</strain>
    </source>
</reference>
<dbReference type="InterPro" id="IPR002129">
    <property type="entry name" value="PyrdxlP-dep_de-COase"/>
</dbReference>
<dbReference type="PANTHER" id="PTHR45677:SF8">
    <property type="entry name" value="CYSTEINE SULFINIC ACID DECARBOXYLASE"/>
    <property type="match status" value="1"/>
</dbReference>
<comment type="cofactor">
    <cofactor evidence="1">
        <name>pyridoxal 5'-phosphate</name>
        <dbReference type="ChEBI" id="CHEBI:597326"/>
    </cofactor>
</comment>
<dbReference type="GO" id="GO:0016831">
    <property type="term" value="F:carboxy-lyase activity"/>
    <property type="evidence" value="ECO:0007669"/>
    <property type="project" value="UniProtKB-KW"/>
</dbReference>
<dbReference type="GO" id="GO:0019752">
    <property type="term" value="P:carboxylic acid metabolic process"/>
    <property type="evidence" value="ECO:0007669"/>
    <property type="project" value="InterPro"/>
</dbReference>
<keyword evidence="4" id="KW-0663">Pyridoxal phosphate</keyword>
<proteinExistence type="inferred from homology"/>
<gene>
    <name evidence="5" type="ORF">HAND00432_LOCUS27665</name>
</gene>
<dbReference type="GO" id="GO:0030170">
    <property type="term" value="F:pyridoxal phosphate binding"/>
    <property type="evidence" value="ECO:0007669"/>
    <property type="project" value="InterPro"/>
</dbReference>
<dbReference type="PANTHER" id="PTHR45677">
    <property type="entry name" value="GLUTAMATE DECARBOXYLASE-RELATED"/>
    <property type="match status" value="1"/>
</dbReference>
<evidence type="ECO:0000256" key="4">
    <source>
        <dbReference type="ARBA" id="ARBA00022898"/>
    </source>
</evidence>
<evidence type="ECO:0000256" key="2">
    <source>
        <dbReference type="ARBA" id="ARBA00009533"/>
    </source>
</evidence>
<dbReference type="AlphaFoldDB" id="A0A7S1HBX0"/>
<dbReference type="Pfam" id="PF00282">
    <property type="entry name" value="Pyridoxal_deC"/>
    <property type="match status" value="1"/>
</dbReference>
<dbReference type="InterPro" id="IPR015424">
    <property type="entry name" value="PyrdxlP-dep_Trfase"/>
</dbReference>
<evidence type="ECO:0000256" key="1">
    <source>
        <dbReference type="ARBA" id="ARBA00001933"/>
    </source>
</evidence>
<evidence type="ECO:0000313" key="5">
    <source>
        <dbReference type="EMBL" id="CAD8976658.1"/>
    </source>
</evidence>
<keyword evidence="3" id="KW-0456">Lyase</keyword>
<dbReference type="SUPFAM" id="SSF53383">
    <property type="entry name" value="PLP-dependent transferases"/>
    <property type="match status" value="1"/>
</dbReference>
<dbReference type="GO" id="GO:0005737">
    <property type="term" value="C:cytoplasm"/>
    <property type="evidence" value="ECO:0007669"/>
    <property type="project" value="TreeGrafter"/>
</dbReference>
<evidence type="ECO:0000256" key="3">
    <source>
        <dbReference type="ARBA" id="ARBA00022793"/>
    </source>
</evidence>
<evidence type="ECO:0008006" key="6">
    <source>
        <dbReference type="Google" id="ProtNLM"/>
    </source>
</evidence>
<comment type="similarity">
    <text evidence="2">Belongs to the group II decarboxylase family.</text>
</comment>
<sequence>MREMNGCQATYCFQEDKNFPEEDMGDMTLHCSRKADSFKLWLLWKAVGDAGMAHRVDEAVRLARRFAAIAMDQSALRDLGVEGTFVVWRSQQPFYCNVCFYYVPPCLKGLEEGGTPFWEMGKEEEGAVRISRVAPYIKNRMQRAGTCGMMGFCGQHNHFRLVIASPIGLNESDMLQLICDIDTHGKSYTEQTQGQPGSPPRQ</sequence>
<accession>A0A7S1HBX0</accession>
<dbReference type="Gene3D" id="3.90.1150.170">
    <property type="match status" value="1"/>
</dbReference>
<protein>
    <recommendedName>
        <fullName evidence="6">Glutamate decarboxylase</fullName>
    </recommendedName>
</protein>
<organism evidence="5">
    <name type="scientific">Hemiselmis andersenii</name>
    <name type="common">Cryptophyte alga</name>
    <dbReference type="NCBI Taxonomy" id="464988"/>
    <lineage>
        <taxon>Eukaryota</taxon>
        <taxon>Cryptophyceae</taxon>
        <taxon>Cryptomonadales</taxon>
        <taxon>Hemiselmidaceae</taxon>
        <taxon>Hemiselmis</taxon>
    </lineage>
</organism>